<dbReference type="EMBL" id="NGJU01000009">
    <property type="protein sequence ID" value="RST95773.1"/>
    <property type="molecule type" value="Genomic_DNA"/>
</dbReference>
<feature type="transmembrane region" description="Helical" evidence="1">
    <location>
        <begin position="144"/>
        <end position="165"/>
    </location>
</feature>
<keyword evidence="1" id="KW-0472">Membrane</keyword>
<feature type="transmembrane region" description="Helical" evidence="1">
    <location>
        <begin position="63"/>
        <end position="84"/>
    </location>
</feature>
<evidence type="ECO:0008006" key="4">
    <source>
        <dbReference type="Google" id="ProtNLM"/>
    </source>
</evidence>
<dbReference type="OrthoDB" id="9873580at2"/>
<gene>
    <name evidence="2" type="ORF">CBF35_07335</name>
</gene>
<feature type="transmembrane region" description="Helical" evidence="1">
    <location>
        <begin position="119"/>
        <end position="138"/>
    </location>
</feature>
<keyword evidence="3" id="KW-1185">Reference proteome</keyword>
<dbReference type="RefSeq" id="WP_126779619.1">
    <property type="nucleotide sequence ID" value="NZ_CP177121.1"/>
</dbReference>
<dbReference type="AlphaFoldDB" id="A0A429ZPY2"/>
<evidence type="ECO:0000256" key="1">
    <source>
        <dbReference type="SAM" id="Phobius"/>
    </source>
</evidence>
<name>A0A429ZPY2_9ENTE</name>
<dbReference type="Proteomes" id="UP000287239">
    <property type="component" value="Unassembled WGS sequence"/>
</dbReference>
<organism evidence="2 3">
    <name type="scientific">Vagococcus salmoninarum</name>
    <dbReference type="NCBI Taxonomy" id="2739"/>
    <lineage>
        <taxon>Bacteria</taxon>
        <taxon>Bacillati</taxon>
        <taxon>Bacillota</taxon>
        <taxon>Bacilli</taxon>
        <taxon>Lactobacillales</taxon>
        <taxon>Enterococcaceae</taxon>
        <taxon>Vagococcus</taxon>
    </lineage>
</organism>
<keyword evidence="1" id="KW-1133">Transmembrane helix</keyword>
<protein>
    <recommendedName>
        <fullName evidence="4">Tandem five-TM protein</fullName>
    </recommendedName>
</protein>
<sequence length="182" mass="20935">MFLEKNNILVTNKFRGESHLYFDISKNSFVRGEPETPSGIYILTVLPMIAARSLKYQPIEGNFMLLTLAAVTLGILSGCIAHIISRYFDKAQSFELIKLSKDEIEEYVDKGKKLQSTQLIFCAILCLLLGYICLAFYFNRTWKYFLGVTISSMLVTILFVFTNYFNKVKVFSIIESKFKLQE</sequence>
<comment type="caution">
    <text evidence="2">The sequence shown here is derived from an EMBL/GenBank/DDBJ whole genome shotgun (WGS) entry which is preliminary data.</text>
</comment>
<evidence type="ECO:0000313" key="2">
    <source>
        <dbReference type="EMBL" id="RST95773.1"/>
    </source>
</evidence>
<accession>A0A429ZPY2</accession>
<reference evidence="2 3" key="1">
    <citation type="submission" date="2017-05" db="EMBL/GenBank/DDBJ databases">
        <title>Vagococcus spp. assemblies.</title>
        <authorList>
            <person name="Gulvik C.A."/>
        </authorList>
    </citation>
    <scope>NUCLEOTIDE SEQUENCE [LARGE SCALE GENOMIC DNA]</scope>
    <source>
        <strain evidence="2 3">NCFB 2777</strain>
    </source>
</reference>
<dbReference type="GeneID" id="98568178"/>
<proteinExistence type="predicted"/>
<evidence type="ECO:0000313" key="3">
    <source>
        <dbReference type="Proteomes" id="UP000287239"/>
    </source>
</evidence>
<keyword evidence="1" id="KW-0812">Transmembrane</keyword>